<name>A0AAN7ZWY5_9PEZI</name>
<evidence type="ECO:0000313" key="5">
    <source>
        <dbReference type="EMBL" id="KAK5693737.1"/>
    </source>
</evidence>
<dbReference type="PANTHER" id="PTHR44942">
    <property type="entry name" value="METHYLTRANSF_11 DOMAIN-CONTAINING PROTEIN"/>
    <property type="match status" value="1"/>
</dbReference>
<gene>
    <name evidence="5" type="ORF">LTR97_010307</name>
</gene>
<reference evidence="5" key="1">
    <citation type="submission" date="2023-08" db="EMBL/GenBank/DDBJ databases">
        <title>Black Yeasts Isolated from many extreme environments.</title>
        <authorList>
            <person name="Coleine C."/>
            <person name="Stajich J.E."/>
            <person name="Selbmann L."/>
        </authorList>
    </citation>
    <scope>NUCLEOTIDE SEQUENCE</scope>
    <source>
        <strain evidence="5">CCFEE 5810</strain>
    </source>
</reference>
<evidence type="ECO:0000259" key="4">
    <source>
        <dbReference type="Pfam" id="PF08241"/>
    </source>
</evidence>
<dbReference type="SUPFAM" id="SSF53335">
    <property type="entry name" value="S-adenosyl-L-methionine-dependent methyltransferases"/>
    <property type="match status" value="1"/>
</dbReference>
<evidence type="ECO:0000256" key="2">
    <source>
        <dbReference type="ARBA" id="ARBA00022603"/>
    </source>
</evidence>
<dbReference type="InterPro" id="IPR013216">
    <property type="entry name" value="Methyltransf_11"/>
</dbReference>
<evidence type="ECO:0000256" key="1">
    <source>
        <dbReference type="ARBA" id="ARBA00008361"/>
    </source>
</evidence>
<dbReference type="PANTHER" id="PTHR44942:SF4">
    <property type="entry name" value="METHYLTRANSFERASE TYPE 11 DOMAIN-CONTAINING PROTEIN"/>
    <property type="match status" value="1"/>
</dbReference>
<evidence type="ECO:0000256" key="3">
    <source>
        <dbReference type="ARBA" id="ARBA00022679"/>
    </source>
</evidence>
<dbReference type="Gene3D" id="3.40.50.150">
    <property type="entry name" value="Vaccinia Virus protein VP39"/>
    <property type="match status" value="1"/>
</dbReference>
<dbReference type="Pfam" id="PF08241">
    <property type="entry name" value="Methyltransf_11"/>
    <property type="match status" value="1"/>
</dbReference>
<feature type="domain" description="Methyltransferase type 11" evidence="4">
    <location>
        <begin position="53"/>
        <end position="149"/>
    </location>
</feature>
<organism evidence="5 6">
    <name type="scientific">Elasticomyces elasticus</name>
    <dbReference type="NCBI Taxonomy" id="574655"/>
    <lineage>
        <taxon>Eukaryota</taxon>
        <taxon>Fungi</taxon>
        <taxon>Dikarya</taxon>
        <taxon>Ascomycota</taxon>
        <taxon>Pezizomycotina</taxon>
        <taxon>Dothideomycetes</taxon>
        <taxon>Dothideomycetidae</taxon>
        <taxon>Mycosphaerellales</taxon>
        <taxon>Teratosphaeriaceae</taxon>
        <taxon>Elasticomyces</taxon>
    </lineage>
</organism>
<proteinExistence type="inferred from homology"/>
<dbReference type="AlphaFoldDB" id="A0AAN7ZWY5"/>
<keyword evidence="3" id="KW-0808">Transferase</keyword>
<comment type="similarity">
    <text evidence="1">Belongs to the methyltransferase superfamily.</text>
</comment>
<dbReference type="GO" id="GO:0032259">
    <property type="term" value="P:methylation"/>
    <property type="evidence" value="ECO:0007669"/>
    <property type="project" value="UniProtKB-KW"/>
</dbReference>
<evidence type="ECO:0000313" key="6">
    <source>
        <dbReference type="Proteomes" id="UP001310594"/>
    </source>
</evidence>
<keyword evidence="2" id="KW-0489">Methyltransferase</keyword>
<sequence length="318" mass="35681">MASSEHGGINERAAKGFSNSANYDKYRPSYTESAAEELLKQCRVSGRKNAQILDLGAGSGKFTEVLAQRPEKYEIVAVEPHDGMRDVLVKKELSGVTVKSGKADGIPLEDESVDAVICAQTKPLQAFHWFANEPALKEIHRVLRPHGVLGMIWNIEDYNSPQTYDATTPWEGKVRDLTWTFQDNEARFRHEKWRKVFEDQSKSTPLSLIIASDQLFALPLGEHLEQFEVQLTKEQIWERYATISHIAVLEGEEREVSGGAAFDMKRTYKTVMDALNSPDVDVDQDGKVAVHGKTFIVWSSKIPEDGRASLTDVEMPES</sequence>
<dbReference type="EMBL" id="JAVRQU010000017">
    <property type="protein sequence ID" value="KAK5693737.1"/>
    <property type="molecule type" value="Genomic_DNA"/>
</dbReference>
<comment type="caution">
    <text evidence="5">The sequence shown here is derived from an EMBL/GenBank/DDBJ whole genome shotgun (WGS) entry which is preliminary data.</text>
</comment>
<accession>A0AAN7ZWY5</accession>
<dbReference type="InterPro" id="IPR051052">
    <property type="entry name" value="Diverse_substrate_MTase"/>
</dbReference>
<dbReference type="InterPro" id="IPR029063">
    <property type="entry name" value="SAM-dependent_MTases_sf"/>
</dbReference>
<protein>
    <recommendedName>
        <fullName evidence="4">Methyltransferase type 11 domain-containing protein</fullName>
    </recommendedName>
</protein>
<dbReference type="Proteomes" id="UP001310594">
    <property type="component" value="Unassembled WGS sequence"/>
</dbReference>
<dbReference type="GO" id="GO:0008757">
    <property type="term" value="F:S-adenosylmethionine-dependent methyltransferase activity"/>
    <property type="evidence" value="ECO:0007669"/>
    <property type="project" value="InterPro"/>
</dbReference>
<dbReference type="CDD" id="cd02440">
    <property type="entry name" value="AdoMet_MTases"/>
    <property type="match status" value="1"/>
</dbReference>